<dbReference type="EMBL" id="CP009618">
    <property type="protein sequence ID" value="AIW22032.1"/>
    <property type="molecule type" value="Genomic_DNA"/>
</dbReference>
<dbReference type="EMBL" id="JXXR01000029">
    <property type="protein sequence ID" value="KJY67092.1"/>
    <property type="molecule type" value="Genomic_DNA"/>
</dbReference>
<gene>
    <name evidence="2" type="ORF">IX92_23985</name>
    <name evidence="3" type="ORF">TW71_23235</name>
</gene>
<reference evidence="3" key="2">
    <citation type="journal article" date="2015" name="BMC Genomics">
        <title>Genome mining reveals unlocked bioactive potential of marine Gram-negative bacteria.</title>
        <authorList>
            <person name="Machado H."/>
            <person name="Sonnenschein E.C."/>
            <person name="Melchiorsen J."/>
            <person name="Gram L."/>
        </authorList>
    </citation>
    <scope>NUCLEOTIDE SEQUENCE</scope>
    <source>
        <strain evidence="3">S2052</strain>
    </source>
</reference>
<evidence type="ECO:0000259" key="1">
    <source>
        <dbReference type="PROSITE" id="PS51841"/>
    </source>
</evidence>
<dbReference type="SUPFAM" id="SSF74853">
    <property type="entry name" value="Lamin A/C globular tail domain"/>
    <property type="match status" value="2"/>
</dbReference>
<dbReference type="KEGG" id="vcy:IX92_23985"/>
<dbReference type="Gene3D" id="2.60.40.1260">
    <property type="entry name" value="Lamin Tail domain"/>
    <property type="match status" value="2"/>
</dbReference>
<evidence type="ECO:0000313" key="4">
    <source>
        <dbReference type="Proteomes" id="UP000030081"/>
    </source>
</evidence>
<name>A0A7Y3YW55_9VIBR</name>
<proteinExistence type="predicted"/>
<organism evidence="3">
    <name type="scientific">Vibrio coralliilyticus</name>
    <dbReference type="NCBI Taxonomy" id="190893"/>
    <lineage>
        <taxon>Bacteria</taxon>
        <taxon>Pseudomonadati</taxon>
        <taxon>Pseudomonadota</taxon>
        <taxon>Gammaproteobacteria</taxon>
        <taxon>Vibrionales</taxon>
        <taxon>Vibrionaceae</taxon>
        <taxon>Vibrio</taxon>
    </lineage>
</organism>
<dbReference type="Pfam" id="PF00932">
    <property type="entry name" value="LTD"/>
    <property type="match status" value="2"/>
</dbReference>
<dbReference type="Proteomes" id="UP000030081">
    <property type="component" value="Chromosome 2"/>
</dbReference>
<dbReference type="PROSITE" id="PS51841">
    <property type="entry name" value="LTD"/>
    <property type="match status" value="1"/>
</dbReference>
<accession>A0A7Y3YW55</accession>
<reference evidence="2 4" key="1">
    <citation type="submission" date="2014-10" db="EMBL/GenBank/DDBJ databases">
        <title>The Complete Genome Sequence for the Shellfish Pathogen Vibrio coralliilyticus RE98 Isolated from a Shellfish Hatchery.</title>
        <authorList>
            <person name="Richards G.P."/>
            <person name="Bono J.L."/>
            <person name="Watson M.A."/>
            <person name="Needleman D.S."/>
        </authorList>
    </citation>
    <scope>NUCLEOTIDE SEQUENCE [LARGE SCALE GENOMIC DNA]</scope>
    <source>
        <strain evidence="2 4">RE98</strain>
    </source>
</reference>
<protein>
    <recommendedName>
        <fullName evidence="1">LTD domain-containing protein</fullName>
    </recommendedName>
</protein>
<dbReference type="RefSeq" id="WP_019277208.1">
    <property type="nucleotide sequence ID" value="NZ_CP009618.1"/>
</dbReference>
<dbReference type="InterPro" id="IPR001322">
    <property type="entry name" value="Lamin_tail_dom"/>
</dbReference>
<keyword evidence="4" id="KW-1185">Reference proteome</keyword>
<dbReference type="AlphaFoldDB" id="A0A7Y3YW55"/>
<evidence type="ECO:0000313" key="3">
    <source>
        <dbReference type="EMBL" id="KJY67092.1"/>
    </source>
</evidence>
<dbReference type="InterPro" id="IPR036415">
    <property type="entry name" value="Lamin_tail_dom_sf"/>
</dbReference>
<evidence type="ECO:0000313" key="2">
    <source>
        <dbReference type="EMBL" id="AIW22032.1"/>
    </source>
</evidence>
<sequence>MSVNTQYIQQEVLKILNQIASPEKLSKEEMDECWQQLNQLQVLSQVEISSLDFKGTTSPLDESITIRNRGDMTADISGWHIQAGSPDQQYIFPEHTFLSPFEYIKIDTSGKSEHSFGSNQPVWNNRGDLGTLVNHHGQTVSSFIYGDKAHPHAIISHVNYDGKEFRSEGDEYVEIHNTSEYTVDLSQWRLEALLNDNCFVFPEDTQLAPLTSLRVFTNKASLEDNEYSFNSPTALWNNDGGGCKLIDYQDREVSSYNY</sequence>
<feature type="domain" description="LTD" evidence="1">
    <location>
        <begin position="147"/>
        <end position="258"/>
    </location>
</feature>